<organism evidence="1">
    <name type="scientific">Deinococcus sonorensis KR-87</name>
    <dbReference type="NCBI Taxonomy" id="694439"/>
    <lineage>
        <taxon>Bacteria</taxon>
        <taxon>Thermotogati</taxon>
        <taxon>Deinococcota</taxon>
        <taxon>Deinococci</taxon>
        <taxon>Deinococcales</taxon>
        <taxon>Deinococcaceae</taxon>
        <taxon>Deinococcus</taxon>
    </lineage>
</organism>
<reference evidence="1" key="1">
    <citation type="submission" date="2024-06" db="EMBL/GenBank/DDBJ databases">
        <title>Draft Genome Sequence of Deinococcus sonorensis Type Strain KR-87, a Biofilm Producing Representative of the Genus Deinococcus.</title>
        <authorList>
            <person name="Boren L.S."/>
            <person name="Grosso R.A."/>
            <person name="Hugenberg-Cox A.N."/>
            <person name="Hill J.T.E."/>
            <person name="Albert C.M."/>
            <person name="Tuohy J.M."/>
        </authorList>
    </citation>
    <scope>NUCLEOTIDE SEQUENCE</scope>
    <source>
        <strain evidence="1">KR-87</strain>
    </source>
</reference>
<dbReference type="PANTHER" id="PTHR12558:SF13">
    <property type="entry name" value="CELL DIVISION CYCLE PROTEIN 27 HOMOLOG"/>
    <property type="match status" value="1"/>
</dbReference>
<gene>
    <name evidence="1" type="ORF">ABOD76_14355</name>
</gene>
<accession>A0AAU7U8D3</accession>
<name>A0AAU7U8D3_9DEIO</name>
<dbReference type="PANTHER" id="PTHR12558">
    <property type="entry name" value="CELL DIVISION CYCLE 16,23,27"/>
    <property type="match status" value="1"/>
</dbReference>
<dbReference type="EMBL" id="CP158299">
    <property type="protein sequence ID" value="XBV84620.1"/>
    <property type="molecule type" value="Genomic_DNA"/>
</dbReference>
<evidence type="ECO:0000313" key="1">
    <source>
        <dbReference type="EMBL" id="XBV84620.1"/>
    </source>
</evidence>
<dbReference type="RefSeq" id="WP_350242657.1">
    <property type="nucleotide sequence ID" value="NZ_CP158299.1"/>
</dbReference>
<dbReference type="AlphaFoldDB" id="A0AAU7U8D3"/>
<proteinExistence type="predicted"/>
<evidence type="ECO:0008006" key="2">
    <source>
        <dbReference type="Google" id="ProtNLM"/>
    </source>
</evidence>
<dbReference type="Gene3D" id="1.25.40.10">
    <property type="entry name" value="Tetratricopeptide repeat domain"/>
    <property type="match status" value="2"/>
</dbReference>
<protein>
    <recommendedName>
        <fullName evidence="2">Tetratricopeptide repeat protein</fullName>
    </recommendedName>
</protein>
<dbReference type="SUPFAM" id="SSF48452">
    <property type="entry name" value="TPR-like"/>
    <property type="match status" value="2"/>
</dbReference>
<sequence length="481" mass="52014">MIDASTTWQQVSDALARSAAALPAGLPDHAASGAQEDFDAAFNILEAALGEADQPTRAQLYLYLASLHSLYGDVALTEMDTALGAALAASAEVGGSALYQALDAERQARRQDTVRVSPGLSQSPDPLTRYHVVAALALSGQTEEALAVPLSLTDLPPHLRWRLRSWQADCEENLGHTEAALHLYAEAAHLASGLQRAGMLQEQAALQLQAGQPTEALAVLHRARPLYPDASADPLGLASWHYLMSQAQLQQDQTDEALVSIVEADRLERAQNDPSYGVALVWGQVLVAQGRQQEALPHFEEALRRAAPQDRPYALHELGVALLDLDRPLEARERLESAALTPEYPFVPEVLADIAEAEYRLGRLQEAQATAETALSQGATVPASLVLGSVALDYYHLDEALEHYQRVLPEAAPGTRDWVIAQQMVADIMAQQGFPDPASAYLHAQLALEHTDPSDDWYATLTDHLARLDTIIGSGRGRTLN</sequence>
<dbReference type="KEGG" id="dsc:ABOD76_14355"/>
<dbReference type="InterPro" id="IPR011990">
    <property type="entry name" value="TPR-like_helical_dom_sf"/>
</dbReference>